<evidence type="ECO:0000256" key="2">
    <source>
        <dbReference type="ARBA" id="ARBA00022552"/>
    </source>
</evidence>
<evidence type="ECO:0000256" key="6">
    <source>
        <dbReference type="HAMAP-Rule" id="MF_00074"/>
    </source>
</evidence>
<dbReference type="Pfam" id="PF02527">
    <property type="entry name" value="GidB"/>
    <property type="match status" value="1"/>
</dbReference>
<dbReference type="GO" id="GO:0070043">
    <property type="term" value="F:rRNA (guanine-N7-)-methyltransferase activity"/>
    <property type="evidence" value="ECO:0007669"/>
    <property type="project" value="UniProtKB-UniRule"/>
</dbReference>
<sequence>MNLEKQLHEGLEAIPELAADTTQLSRQLLRYIELITKWNSTHNLTSVRKPESMVTRHMLDSLAVLPHIDGPNIVDVGSGAGLPGIPIALARPQWRVTLVESNQKKAAFLQQAIIELDLSNVTIKPARVEKTTLENKTNTVISRAFSNLERFMQLSKHLCASDAHCRFVAMKGAFPDMELMQLPQEFVVETIIAVTVPGLKAKRHLIVMRHHPNEN</sequence>
<accession>A0A4Y1YKP4</accession>
<comment type="subcellular location">
    <subcellularLocation>
        <location evidence="6">Cytoplasm</location>
    </subcellularLocation>
</comment>
<dbReference type="PIRSF" id="PIRSF003078">
    <property type="entry name" value="GidB"/>
    <property type="match status" value="1"/>
</dbReference>
<dbReference type="CDD" id="cd02440">
    <property type="entry name" value="AdoMet_MTases"/>
    <property type="match status" value="1"/>
</dbReference>
<dbReference type="NCBIfam" id="TIGR00138">
    <property type="entry name" value="rsmG_gidB"/>
    <property type="match status" value="1"/>
</dbReference>
<dbReference type="EMBL" id="AP019755">
    <property type="protein sequence ID" value="BBL34594.1"/>
    <property type="molecule type" value="Genomic_DNA"/>
</dbReference>
<dbReference type="Gene3D" id="3.40.50.150">
    <property type="entry name" value="Vaccinia Virus protein VP39"/>
    <property type="match status" value="1"/>
</dbReference>
<reference evidence="7 8" key="1">
    <citation type="submission" date="2019-06" db="EMBL/GenBank/DDBJ databases">
        <title>Nitrosomonas stercoris KYUHI-S whole genome shotgun sequence.</title>
        <authorList>
            <person name="Nakagawa T."/>
            <person name="Tsuchiya Y."/>
            <person name="Takahashi R."/>
        </authorList>
    </citation>
    <scope>NUCLEOTIDE SEQUENCE [LARGE SCALE GENOMIC DNA]</scope>
    <source>
        <strain evidence="7 8">KYUHI-S</strain>
    </source>
</reference>
<dbReference type="InterPro" id="IPR029063">
    <property type="entry name" value="SAM-dependent_MTases_sf"/>
</dbReference>
<dbReference type="GO" id="GO:0005829">
    <property type="term" value="C:cytosol"/>
    <property type="evidence" value="ECO:0007669"/>
    <property type="project" value="TreeGrafter"/>
</dbReference>
<dbReference type="AlphaFoldDB" id="A0A4Y1YKP4"/>
<organism evidence="7 8">
    <name type="scientific">Nitrosomonas stercoris</name>
    <dbReference type="NCBI Taxonomy" id="1444684"/>
    <lineage>
        <taxon>Bacteria</taxon>
        <taxon>Pseudomonadati</taxon>
        <taxon>Pseudomonadota</taxon>
        <taxon>Betaproteobacteria</taxon>
        <taxon>Nitrosomonadales</taxon>
        <taxon>Nitrosomonadaceae</taxon>
        <taxon>Nitrosomonas</taxon>
    </lineage>
</organism>
<evidence type="ECO:0000256" key="3">
    <source>
        <dbReference type="ARBA" id="ARBA00022603"/>
    </source>
</evidence>
<dbReference type="KEGG" id="nst:Nstercoris_00833"/>
<dbReference type="HAMAP" id="MF_00074">
    <property type="entry name" value="16SrRNA_methyltr_G"/>
    <property type="match status" value="1"/>
</dbReference>
<keyword evidence="5 6" id="KW-0949">S-adenosyl-L-methionine</keyword>
<dbReference type="PANTHER" id="PTHR31760">
    <property type="entry name" value="S-ADENOSYL-L-METHIONINE-DEPENDENT METHYLTRANSFERASES SUPERFAMILY PROTEIN"/>
    <property type="match status" value="1"/>
</dbReference>
<keyword evidence="1 6" id="KW-0963">Cytoplasm</keyword>
<proteinExistence type="inferred from homology"/>
<dbReference type="Proteomes" id="UP000316473">
    <property type="component" value="Chromosome"/>
</dbReference>
<keyword evidence="8" id="KW-1185">Reference proteome</keyword>
<feature type="binding site" evidence="6">
    <location>
        <begin position="128"/>
        <end position="129"/>
    </location>
    <ligand>
        <name>S-adenosyl-L-methionine</name>
        <dbReference type="ChEBI" id="CHEBI:59789"/>
    </ligand>
</feature>
<feature type="binding site" evidence="6">
    <location>
        <position position="143"/>
    </location>
    <ligand>
        <name>S-adenosyl-L-methionine</name>
        <dbReference type="ChEBI" id="CHEBI:59789"/>
    </ligand>
</feature>
<keyword evidence="3 6" id="KW-0489">Methyltransferase</keyword>
<evidence type="ECO:0000256" key="5">
    <source>
        <dbReference type="ARBA" id="ARBA00022691"/>
    </source>
</evidence>
<comment type="similarity">
    <text evidence="6">Belongs to the methyltransferase superfamily. RNA methyltransferase RsmG family.</text>
</comment>
<protein>
    <recommendedName>
        <fullName evidence="6">Ribosomal RNA small subunit methyltransferase G</fullName>
        <ecNumber evidence="6">2.1.1.170</ecNumber>
    </recommendedName>
    <alternativeName>
        <fullName evidence="6">16S rRNA 7-methylguanosine methyltransferase</fullName>
        <shortName evidence="6">16S rRNA m7G methyltransferase</shortName>
    </alternativeName>
</protein>
<dbReference type="SUPFAM" id="SSF53335">
    <property type="entry name" value="S-adenosyl-L-methionine-dependent methyltransferases"/>
    <property type="match status" value="1"/>
</dbReference>
<comment type="catalytic activity">
    <reaction evidence="6">
        <text>guanosine(527) in 16S rRNA + S-adenosyl-L-methionine = N(7)-methylguanosine(527) in 16S rRNA + S-adenosyl-L-homocysteine</text>
        <dbReference type="Rhea" id="RHEA:42732"/>
        <dbReference type="Rhea" id="RHEA-COMP:10209"/>
        <dbReference type="Rhea" id="RHEA-COMP:10210"/>
        <dbReference type="ChEBI" id="CHEBI:57856"/>
        <dbReference type="ChEBI" id="CHEBI:59789"/>
        <dbReference type="ChEBI" id="CHEBI:74269"/>
        <dbReference type="ChEBI" id="CHEBI:74480"/>
        <dbReference type="EC" id="2.1.1.170"/>
    </reaction>
</comment>
<feature type="binding site" evidence="6">
    <location>
        <position position="82"/>
    </location>
    <ligand>
        <name>S-adenosyl-L-methionine</name>
        <dbReference type="ChEBI" id="CHEBI:59789"/>
    </ligand>
</feature>
<feature type="binding site" evidence="6">
    <location>
        <position position="77"/>
    </location>
    <ligand>
        <name>S-adenosyl-L-methionine</name>
        <dbReference type="ChEBI" id="CHEBI:59789"/>
    </ligand>
</feature>
<name>A0A4Y1YKP4_9PROT</name>
<comment type="caution">
    <text evidence="6">Lacks conserved residue(s) required for the propagation of feature annotation.</text>
</comment>
<dbReference type="InterPro" id="IPR003682">
    <property type="entry name" value="rRNA_ssu_MeTfrase_G"/>
</dbReference>
<evidence type="ECO:0000256" key="4">
    <source>
        <dbReference type="ARBA" id="ARBA00022679"/>
    </source>
</evidence>
<comment type="function">
    <text evidence="6">Specifically methylates the N7 position of guanine in position 527 of 16S rRNA.</text>
</comment>
<keyword evidence="4 6" id="KW-0808">Transferase</keyword>
<gene>
    <name evidence="6" type="primary">rsmG</name>
    <name evidence="7" type="ORF">Nstercoris_00833</name>
</gene>
<dbReference type="EC" id="2.1.1.170" evidence="6"/>
<keyword evidence="2 6" id="KW-0698">rRNA processing</keyword>
<dbReference type="PANTHER" id="PTHR31760:SF0">
    <property type="entry name" value="S-ADENOSYL-L-METHIONINE-DEPENDENT METHYLTRANSFERASES SUPERFAMILY PROTEIN"/>
    <property type="match status" value="1"/>
</dbReference>
<evidence type="ECO:0000313" key="8">
    <source>
        <dbReference type="Proteomes" id="UP000316473"/>
    </source>
</evidence>
<evidence type="ECO:0000256" key="1">
    <source>
        <dbReference type="ARBA" id="ARBA00022490"/>
    </source>
</evidence>
<evidence type="ECO:0000313" key="7">
    <source>
        <dbReference type="EMBL" id="BBL34594.1"/>
    </source>
</evidence>